<dbReference type="AlphaFoldDB" id="A0AAD6SJP9"/>
<keyword evidence="2" id="KW-1185">Reference proteome</keyword>
<gene>
    <name evidence="1" type="ORF">C8F04DRAFT_965325</name>
</gene>
<accession>A0AAD6SJP9</accession>
<dbReference type="EMBL" id="JARJCM010000125">
    <property type="protein sequence ID" value="KAJ7027355.1"/>
    <property type="molecule type" value="Genomic_DNA"/>
</dbReference>
<proteinExistence type="predicted"/>
<feature type="non-terminal residue" evidence="1">
    <location>
        <position position="185"/>
    </location>
</feature>
<sequence length="185" mass="21482">GFRPAGHVFNEMDYTAYCARRDIQLLHTPRGRIGLQYGGVIARLTRSEVSDEDFYRQFGEEIYDVGDCLWDGTSGHSCWYERLSDREIDLVCGVYHLGTGIEQTSAVSWWPRPNAWDRGSLVASWWTPQCEADFYQKRLSHLAAGVYKLQPSNRWRNNLKFRLPVKKCCEGYEVWASDLFKSKKI</sequence>
<dbReference type="Proteomes" id="UP001218188">
    <property type="component" value="Unassembled WGS sequence"/>
</dbReference>
<comment type="caution">
    <text evidence="1">The sequence shown here is derived from an EMBL/GenBank/DDBJ whole genome shotgun (WGS) entry which is preliminary data.</text>
</comment>
<protein>
    <submittedName>
        <fullName evidence="1">Uncharacterized protein</fullName>
    </submittedName>
</protein>
<name>A0AAD6SJP9_9AGAR</name>
<evidence type="ECO:0000313" key="1">
    <source>
        <dbReference type="EMBL" id="KAJ7027355.1"/>
    </source>
</evidence>
<evidence type="ECO:0000313" key="2">
    <source>
        <dbReference type="Proteomes" id="UP001218188"/>
    </source>
</evidence>
<reference evidence="1" key="1">
    <citation type="submission" date="2023-03" db="EMBL/GenBank/DDBJ databases">
        <title>Massive genome expansion in bonnet fungi (Mycena s.s.) driven by repeated elements and novel gene families across ecological guilds.</title>
        <authorList>
            <consortium name="Lawrence Berkeley National Laboratory"/>
            <person name="Harder C.B."/>
            <person name="Miyauchi S."/>
            <person name="Viragh M."/>
            <person name="Kuo A."/>
            <person name="Thoen E."/>
            <person name="Andreopoulos B."/>
            <person name="Lu D."/>
            <person name="Skrede I."/>
            <person name="Drula E."/>
            <person name="Henrissat B."/>
            <person name="Morin E."/>
            <person name="Kohler A."/>
            <person name="Barry K."/>
            <person name="LaButti K."/>
            <person name="Morin E."/>
            <person name="Salamov A."/>
            <person name="Lipzen A."/>
            <person name="Mereny Z."/>
            <person name="Hegedus B."/>
            <person name="Baldrian P."/>
            <person name="Stursova M."/>
            <person name="Weitz H."/>
            <person name="Taylor A."/>
            <person name="Grigoriev I.V."/>
            <person name="Nagy L.G."/>
            <person name="Martin F."/>
            <person name="Kauserud H."/>
        </authorList>
    </citation>
    <scope>NUCLEOTIDE SEQUENCE</scope>
    <source>
        <strain evidence="1">CBHHK200</strain>
    </source>
</reference>
<organism evidence="1 2">
    <name type="scientific">Mycena alexandri</name>
    <dbReference type="NCBI Taxonomy" id="1745969"/>
    <lineage>
        <taxon>Eukaryota</taxon>
        <taxon>Fungi</taxon>
        <taxon>Dikarya</taxon>
        <taxon>Basidiomycota</taxon>
        <taxon>Agaricomycotina</taxon>
        <taxon>Agaricomycetes</taxon>
        <taxon>Agaricomycetidae</taxon>
        <taxon>Agaricales</taxon>
        <taxon>Marasmiineae</taxon>
        <taxon>Mycenaceae</taxon>
        <taxon>Mycena</taxon>
    </lineage>
</organism>